<gene>
    <name evidence="2" type="ORF">Phou_004860</name>
</gene>
<dbReference type="Pfam" id="PF00553">
    <property type="entry name" value="CBM_2"/>
    <property type="match status" value="1"/>
</dbReference>
<reference evidence="2 3" key="1">
    <citation type="submission" date="2020-03" db="EMBL/GenBank/DDBJ databases">
        <title>Whole genome shotgun sequence of Phytohabitans houttuyneae NBRC 108639.</title>
        <authorList>
            <person name="Komaki H."/>
            <person name="Tamura T."/>
        </authorList>
    </citation>
    <scope>NUCLEOTIDE SEQUENCE [LARGE SCALE GENOMIC DNA]</scope>
    <source>
        <strain evidence="2 3">NBRC 108639</strain>
    </source>
</reference>
<keyword evidence="3" id="KW-1185">Reference proteome</keyword>
<comment type="caution">
    <text evidence="2">The sequence shown here is derived from an EMBL/GenBank/DDBJ whole genome shotgun (WGS) entry which is preliminary data.</text>
</comment>
<dbReference type="GO" id="GO:0030247">
    <property type="term" value="F:polysaccharide binding"/>
    <property type="evidence" value="ECO:0007669"/>
    <property type="project" value="UniProtKB-UniRule"/>
</dbReference>
<dbReference type="SMART" id="SM00637">
    <property type="entry name" value="CBD_II"/>
    <property type="match status" value="1"/>
</dbReference>
<sequence>MENAGTVTITGWTFLFPMDDGVEVTEFWNAVLISPSGIVSARDQEHNSTLEPGQRVGFGFAARGTQSGVPASFTVNTVVCSTVD</sequence>
<name>A0A6V8K2W7_9ACTN</name>
<dbReference type="InterPro" id="IPR012291">
    <property type="entry name" value="CBM2_carb-bd_dom_sf"/>
</dbReference>
<dbReference type="GO" id="GO:0005975">
    <property type="term" value="P:carbohydrate metabolic process"/>
    <property type="evidence" value="ECO:0007669"/>
    <property type="project" value="InterPro"/>
</dbReference>
<dbReference type="PROSITE" id="PS51173">
    <property type="entry name" value="CBM2"/>
    <property type="match status" value="1"/>
</dbReference>
<feature type="domain" description="CBM2" evidence="1">
    <location>
        <begin position="1"/>
        <end position="83"/>
    </location>
</feature>
<reference evidence="2 3" key="2">
    <citation type="submission" date="2020-03" db="EMBL/GenBank/DDBJ databases">
        <authorList>
            <person name="Ichikawa N."/>
            <person name="Kimura A."/>
            <person name="Kitahashi Y."/>
            <person name="Uohara A."/>
        </authorList>
    </citation>
    <scope>NUCLEOTIDE SEQUENCE [LARGE SCALE GENOMIC DNA]</scope>
    <source>
        <strain evidence="2 3">NBRC 108639</strain>
    </source>
</reference>
<organism evidence="2 3">
    <name type="scientific">Phytohabitans houttuyneae</name>
    <dbReference type="NCBI Taxonomy" id="1076126"/>
    <lineage>
        <taxon>Bacteria</taxon>
        <taxon>Bacillati</taxon>
        <taxon>Actinomycetota</taxon>
        <taxon>Actinomycetes</taxon>
        <taxon>Micromonosporales</taxon>
        <taxon>Micromonosporaceae</taxon>
    </lineage>
</organism>
<evidence type="ECO:0000259" key="1">
    <source>
        <dbReference type="PROSITE" id="PS51173"/>
    </source>
</evidence>
<dbReference type="AlphaFoldDB" id="A0A6V8K2W7"/>
<proteinExistence type="predicted"/>
<dbReference type="EMBL" id="BLPF01000001">
    <property type="protein sequence ID" value="GFJ76306.1"/>
    <property type="molecule type" value="Genomic_DNA"/>
</dbReference>
<dbReference type="GO" id="GO:0004553">
    <property type="term" value="F:hydrolase activity, hydrolyzing O-glycosyl compounds"/>
    <property type="evidence" value="ECO:0007669"/>
    <property type="project" value="InterPro"/>
</dbReference>
<dbReference type="Gene3D" id="2.60.40.290">
    <property type="match status" value="1"/>
</dbReference>
<evidence type="ECO:0000313" key="3">
    <source>
        <dbReference type="Proteomes" id="UP000482800"/>
    </source>
</evidence>
<dbReference type="InterPro" id="IPR008965">
    <property type="entry name" value="CBM2/CBM3_carb-bd_dom_sf"/>
</dbReference>
<dbReference type="Proteomes" id="UP000482800">
    <property type="component" value="Unassembled WGS sequence"/>
</dbReference>
<dbReference type="SUPFAM" id="SSF49384">
    <property type="entry name" value="Carbohydrate-binding domain"/>
    <property type="match status" value="1"/>
</dbReference>
<dbReference type="InterPro" id="IPR001919">
    <property type="entry name" value="CBD2"/>
</dbReference>
<evidence type="ECO:0000313" key="2">
    <source>
        <dbReference type="EMBL" id="GFJ76306.1"/>
    </source>
</evidence>
<accession>A0A6V8K2W7</accession>
<protein>
    <recommendedName>
        <fullName evidence="1">CBM2 domain-containing protein</fullName>
    </recommendedName>
</protein>